<name>A0A2U3KE20_9BACT</name>
<gene>
    <name evidence="1" type="ORF">SBA1_190021</name>
</gene>
<reference evidence="2" key="1">
    <citation type="submission" date="2018-02" db="EMBL/GenBank/DDBJ databases">
        <authorList>
            <person name="Hausmann B."/>
        </authorList>
    </citation>
    <scope>NUCLEOTIDE SEQUENCE [LARGE SCALE GENOMIC DNA]</scope>
    <source>
        <strain evidence="2">Peat soil MAG SbA1</strain>
    </source>
</reference>
<sequence>MKAGLFYGFSIAGLKSVFELVPEQRACSRFTPDDEVTPGMSANVMLLGAGSLAG</sequence>
<proteinExistence type="predicted"/>
<dbReference type="EMBL" id="OMOD01000101">
    <property type="protein sequence ID" value="SPF37889.1"/>
    <property type="molecule type" value="Genomic_DNA"/>
</dbReference>
<organism evidence="1 2">
    <name type="scientific">Candidatus Sulfotelmatobacter kueseliae</name>
    <dbReference type="NCBI Taxonomy" id="2042962"/>
    <lineage>
        <taxon>Bacteria</taxon>
        <taxon>Pseudomonadati</taxon>
        <taxon>Acidobacteriota</taxon>
        <taxon>Terriglobia</taxon>
        <taxon>Terriglobales</taxon>
        <taxon>Candidatus Korobacteraceae</taxon>
        <taxon>Candidatus Sulfotelmatobacter</taxon>
    </lineage>
</organism>
<dbReference type="Proteomes" id="UP000238701">
    <property type="component" value="Unassembled WGS sequence"/>
</dbReference>
<protein>
    <submittedName>
        <fullName evidence="1">Uncharacterized protein</fullName>
    </submittedName>
</protein>
<evidence type="ECO:0000313" key="2">
    <source>
        <dbReference type="Proteomes" id="UP000238701"/>
    </source>
</evidence>
<evidence type="ECO:0000313" key="1">
    <source>
        <dbReference type="EMBL" id="SPF37889.1"/>
    </source>
</evidence>
<accession>A0A2U3KE20</accession>
<dbReference type="AlphaFoldDB" id="A0A2U3KE20"/>